<evidence type="ECO:0000259" key="1">
    <source>
        <dbReference type="Pfam" id="PF00535"/>
    </source>
</evidence>
<dbReference type="Gene3D" id="3.90.550.10">
    <property type="entry name" value="Spore Coat Polysaccharide Biosynthesis Protein SpsA, Chain A"/>
    <property type="match status" value="1"/>
</dbReference>
<protein>
    <recommendedName>
        <fullName evidence="1">Glycosyltransferase 2-like domain-containing protein</fullName>
    </recommendedName>
</protein>
<name>A0A2M7QBT0_9BACT</name>
<comment type="caution">
    <text evidence="2">The sequence shown here is derived from an EMBL/GenBank/DDBJ whole genome shotgun (WGS) entry which is preliminary data.</text>
</comment>
<reference evidence="3" key="1">
    <citation type="submission" date="2017-09" db="EMBL/GenBank/DDBJ databases">
        <title>Depth-based differentiation of microbial function through sediment-hosted aquifers and enrichment of novel symbionts in the deep terrestrial subsurface.</title>
        <authorList>
            <person name="Probst A.J."/>
            <person name="Ladd B."/>
            <person name="Jarett J.K."/>
            <person name="Geller-Mcgrath D.E."/>
            <person name="Sieber C.M.K."/>
            <person name="Emerson J.B."/>
            <person name="Anantharaman K."/>
            <person name="Thomas B.C."/>
            <person name="Malmstrom R."/>
            <person name="Stieglmeier M."/>
            <person name="Klingl A."/>
            <person name="Woyke T."/>
            <person name="Ryan C.M."/>
            <person name="Banfield J.F."/>
        </authorList>
    </citation>
    <scope>NUCLEOTIDE SEQUENCE [LARGE SCALE GENOMIC DNA]</scope>
</reference>
<dbReference type="EMBL" id="PFLC01000011">
    <property type="protein sequence ID" value="PIY63246.1"/>
    <property type="molecule type" value="Genomic_DNA"/>
</dbReference>
<evidence type="ECO:0000313" key="3">
    <source>
        <dbReference type="Proteomes" id="UP000230973"/>
    </source>
</evidence>
<accession>A0A2M7QBT0</accession>
<dbReference type="PANTHER" id="PTHR43179:SF7">
    <property type="entry name" value="RHAMNOSYLTRANSFERASE WBBL"/>
    <property type="match status" value="1"/>
</dbReference>
<gene>
    <name evidence="2" type="ORF">COY93_01010</name>
</gene>
<dbReference type="AlphaFoldDB" id="A0A2M7QBT0"/>
<dbReference type="SUPFAM" id="SSF53448">
    <property type="entry name" value="Nucleotide-diphospho-sugar transferases"/>
    <property type="match status" value="1"/>
</dbReference>
<proteinExistence type="predicted"/>
<dbReference type="InterPro" id="IPR029044">
    <property type="entry name" value="Nucleotide-diphossugar_trans"/>
</dbReference>
<organism evidence="2 3">
    <name type="scientific">Candidatus Uhrbacteria bacterium CG_4_10_14_0_8_um_filter_58_22</name>
    <dbReference type="NCBI Taxonomy" id="1975029"/>
    <lineage>
        <taxon>Bacteria</taxon>
        <taxon>Candidatus Uhriibacteriota</taxon>
    </lineage>
</organism>
<dbReference type="Pfam" id="PF00535">
    <property type="entry name" value="Glycos_transf_2"/>
    <property type="match status" value="1"/>
</dbReference>
<feature type="domain" description="Glycosyltransferase 2-like" evidence="1">
    <location>
        <begin position="4"/>
        <end position="123"/>
    </location>
</feature>
<dbReference type="CDD" id="cd04186">
    <property type="entry name" value="GT_2_like_c"/>
    <property type="match status" value="1"/>
</dbReference>
<dbReference type="InterPro" id="IPR001173">
    <property type="entry name" value="Glyco_trans_2-like"/>
</dbReference>
<dbReference type="Proteomes" id="UP000230973">
    <property type="component" value="Unassembled WGS sequence"/>
</dbReference>
<sequence>MDVSIIILNYRSRGLTQQCVKTLCLYPSECSCEIIVVDNGSGDGVGDLLAERFLEVRFIDAKENLGFASGNNLGIRAAKGRYILIMNPDITVRPGSVDALVRFMDKHPDVGVAGPKLLRPNGTVDESCYRFHRWLTPVFRRTPLGRLRSGRSENDRYVMVDFDRSESRDVDWLLGAVLMVRRSALEKVGPLDEGYFMYFEDTDWCRRFWKDGYRVVYFAGSTMVHCHERLSAQVLWLFGPFNLAARRHIRSAIYYFRKWGTKPVTHEELVPKTKG</sequence>
<dbReference type="PANTHER" id="PTHR43179">
    <property type="entry name" value="RHAMNOSYLTRANSFERASE WBBL"/>
    <property type="match status" value="1"/>
</dbReference>
<evidence type="ECO:0000313" key="2">
    <source>
        <dbReference type="EMBL" id="PIY63246.1"/>
    </source>
</evidence>